<keyword evidence="4" id="KW-1185">Reference proteome</keyword>
<keyword evidence="2" id="KW-1133">Transmembrane helix</keyword>
<feature type="compositionally biased region" description="Low complexity" evidence="1">
    <location>
        <begin position="418"/>
        <end position="436"/>
    </location>
</feature>
<feature type="compositionally biased region" description="Low complexity" evidence="1">
    <location>
        <begin position="607"/>
        <end position="616"/>
    </location>
</feature>
<evidence type="ECO:0000313" key="3">
    <source>
        <dbReference type="EMBL" id="KAJ7199988.1"/>
    </source>
</evidence>
<gene>
    <name evidence="3" type="ORF">GGX14DRAFT_400996</name>
</gene>
<dbReference type="EMBL" id="JARJCW010000065">
    <property type="protein sequence ID" value="KAJ7199988.1"/>
    <property type="molecule type" value="Genomic_DNA"/>
</dbReference>
<name>A0AAD6V8J5_9AGAR</name>
<dbReference type="AlphaFoldDB" id="A0AAD6V8J5"/>
<proteinExistence type="predicted"/>
<protein>
    <submittedName>
        <fullName evidence="3">Uncharacterized protein</fullName>
    </submittedName>
</protein>
<sequence>MAPVDDGELGNVAMASPRPGNSLRSSAVNDCYPRDECPFGARGLSVCALVLYPLFLVPSDSPDVLFPIYEANYYEQTTRMCHGGMCYQLAPIIIGLYQSTMEPSFTRRRSFLLILPSRDILETILEREEKRRRGEHTASLRNTNKEGVAAEIIVDLKTTQAVNAKTPSPSGSRYCNQRHRWEMAARLLCLARVLVAHASPNSCAAIIADKIAALNSAMRMSGFNYILVPWVAEAWATSRLHRASRTYGAPQTPHPHHTLQDFAPLSAVDECRSITRVNENKGALFPMVQPTLLQQRSDLAVATGTEVYAALAGASFVSAMPAPNPQASVPGWPTIKSTAESNWGTGAYNVVANDPDETDYPSYNCAGIATGWIWFEYLLTVDGHFKWQLNMTAMLPNDADRKIGALLASPVPAPAVPPTSSVPVHSTPSAPVSSTPASPVRQWRYRRIPVRHPATALEMELILSTLTPAVNVKSSVPVGAIVGGVLGPILVLMLALWFYCHRRRGARISPGKNIFSVGGISTPAETTIMAVSESEPGMLMKHSGRRVGAPHLVASLQPQIANTAASPAGRGKLERQLQLMALRVAQAGAQLQPVPEVPREEEEDPPDYAAAMAAIH</sequence>
<feature type="region of interest" description="Disordered" evidence="1">
    <location>
        <begin position="1"/>
        <end position="23"/>
    </location>
</feature>
<accession>A0AAD6V8J5</accession>
<evidence type="ECO:0000313" key="4">
    <source>
        <dbReference type="Proteomes" id="UP001219525"/>
    </source>
</evidence>
<keyword evidence="2" id="KW-0812">Transmembrane</keyword>
<dbReference type="Proteomes" id="UP001219525">
    <property type="component" value="Unassembled WGS sequence"/>
</dbReference>
<reference evidence="3" key="1">
    <citation type="submission" date="2023-03" db="EMBL/GenBank/DDBJ databases">
        <title>Massive genome expansion in bonnet fungi (Mycena s.s.) driven by repeated elements and novel gene families across ecological guilds.</title>
        <authorList>
            <consortium name="Lawrence Berkeley National Laboratory"/>
            <person name="Harder C.B."/>
            <person name="Miyauchi S."/>
            <person name="Viragh M."/>
            <person name="Kuo A."/>
            <person name="Thoen E."/>
            <person name="Andreopoulos B."/>
            <person name="Lu D."/>
            <person name="Skrede I."/>
            <person name="Drula E."/>
            <person name="Henrissat B."/>
            <person name="Morin E."/>
            <person name="Kohler A."/>
            <person name="Barry K."/>
            <person name="LaButti K."/>
            <person name="Morin E."/>
            <person name="Salamov A."/>
            <person name="Lipzen A."/>
            <person name="Mereny Z."/>
            <person name="Hegedus B."/>
            <person name="Baldrian P."/>
            <person name="Stursova M."/>
            <person name="Weitz H."/>
            <person name="Taylor A."/>
            <person name="Grigoriev I.V."/>
            <person name="Nagy L.G."/>
            <person name="Martin F."/>
            <person name="Kauserud H."/>
        </authorList>
    </citation>
    <scope>NUCLEOTIDE SEQUENCE</scope>
    <source>
        <strain evidence="3">9144</strain>
    </source>
</reference>
<comment type="caution">
    <text evidence="3">The sequence shown here is derived from an EMBL/GenBank/DDBJ whole genome shotgun (WGS) entry which is preliminary data.</text>
</comment>
<evidence type="ECO:0000256" key="1">
    <source>
        <dbReference type="SAM" id="MobiDB-lite"/>
    </source>
</evidence>
<keyword evidence="2" id="KW-0472">Membrane</keyword>
<feature type="region of interest" description="Disordered" evidence="1">
    <location>
        <begin position="417"/>
        <end position="436"/>
    </location>
</feature>
<feature type="region of interest" description="Disordered" evidence="1">
    <location>
        <begin position="593"/>
        <end position="616"/>
    </location>
</feature>
<feature type="transmembrane region" description="Helical" evidence="2">
    <location>
        <begin position="478"/>
        <end position="499"/>
    </location>
</feature>
<evidence type="ECO:0000256" key="2">
    <source>
        <dbReference type="SAM" id="Phobius"/>
    </source>
</evidence>
<organism evidence="3 4">
    <name type="scientific">Mycena pura</name>
    <dbReference type="NCBI Taxonomy" id="153505"/>
    <lineage>
        <taxon>Eukaryota</taxon>
        <taxon>Fungi</taxon>
        <taxon>Dikarya</taxon>
        <taxon>Basidiomycota</taxon>
        <taxon>Agaricomycotina</taxon>
        <taxon>Agaricomycetes</taxon>
        <taxon>Agaricomycetidae</taxon>
        <taxon>Agaricales</taxon>
        <taxon>Marasmiineae</taxon>
        <taxon>Mycenaceae</taxon>
        <taxon>Mycena</taxon>
    </lineage>
</organism>